<keyword evidence="6 9" id="KW-0472">Membrane</keyword>
<feature type="transmembrane region" description="Helical" evidence="9">
    <location>
        <begin position="74"/>
        <end position="97"/>
    </location>
</feature>
<dbReference type="FunFam" id="1.20.1250.20:FF:000134">
    <property type="entry name" value="MFS sugar transporter protein"/>
    <property type="match status" value="1"/>
</dbReference>
<feature type="transmembrane region" description="Helical" evidence="9">
    <location>
        <begin position="352"/>
        <end position="375"/>
    </location>
</feature>
<evidence type="ECO:0000256" key="5">
    <source>
        <dbReference type="ARBA" id="ARBA00022989"/>
    </source>
</evidence>
<feature type="transmembrane region" description="Helical" evidence="9">
    <location>
        <begin position="320"/>
        <end position="345"/>
    </location>
</feature>
<feature type="transmembrane region" description="Helical" evidence="9">
    <location>
        <begin position="40"/>
        <end position="62"/>
    </location>
</feature>
<gene>
    <name evidence="11" type="ORF">CU097_007007</name>
</gene>
<feature type="transmembrane region" description="Helical" evidence="9">
    <location>
        <begin position="7"/>
        <end position="28"/>
    </location>
</feature>
<feature type="transmembrane region" description="Helical" evidence="9">
    <location>
        <begin position="287"/>
        <end position="308"/>
    </location>
</feature>
<reference evidence="11 12" key="1">
    <citation type="journal article" date="2018" name="G3 (Bethesda)">
        <title>Phylogenetic and Phylogenomic Definition of Rhizopus Species.</title>
        <authorList>
            <person name="Gryganskyi A.P."/>
            <person name="Golan J."/>
            <person name="Dolatabadi S."/>
            <person name="Mondo S."/>
            <person name="Robb S."/>
            <person name="Idnurm A."/>
            <person name="Muszewska A."/>
            <person name="Steczkiewicz K."/>
            <person name="Masonjones S."/>
            <person name="Liao H.L."/>
            <person name="Gajdeczka M.T."/>
            <person name="Anike F."/>
            <person name="Vuek A."/>
            <person name="Anishchenko I.M."/>
            <person name="Voigt K."/>
            <person name="de Hoog G.S."/>
            <person name="Smith M.E."/>
            <person name="Heitman J."/>
            <person name="Vilgalys R."/>
            <person name="Stajich J.E."/>
        </authorList>
    </citation>
    <scope>NUCLEOTIDE SEQUENCE [LARGE SCALE GENOMIC DNA]</scope>
    <source>
        <strain evidence="11 12">CBS 357.93</strain>
    </source>
</reference>
<dbReference type="PROSITE" id="PS00217">
    <property type="entry name" value="SUGAR_TRANSPORT_2"/>
    <property type="match status" value="1"/>
</dbReference>
<dbReference type="GO" id="GO:0016020">
    <property type="term" value="C:membrane"/>
    <property type="evidence" value="ECO:0007669"/>
    <property type="project" value="UniProtKB-SubCell"/>
</dbReference>
<dbReference type="GO" id="GO:0005351">
    <property type="term" value="F:carbohydrate:proton symporter activity"/>
    <property type="evidence" value="ECO:0007669"/>
    <property type="project" value="TreeGrafter"/>
</dbReference>
<dbReference type="PANTHER" id="PTHR48022">
    <property type="entry name" value="PLASTIDIC GLUCOSE TRANSPORTER 4"/>
    <property type="match status" value="1"/>
</dbReference>
<evidence type="ECO:0000256" key="3">
    <source>
        <dbReference type="ARBA" id="ARBA00022448"/>
    </source>
</evidence>
<evidence type="ECO:0000256" key="6">
    <source>
        <dbReference type="ARBA" id="ARBA00023136"/>
    </source>
</evidence>
<comment type="similarity">
    <text evidence="2 7">Belongs to the major facilitator superfamily. Sugar transporter (TC 2.A.1.1) family.</text>
</comment>
<dbReference type="PRINTS" id="PR00171">
    <property type="entry name" value="SUGRTRNSPORT"/>
</dbReference>
<dbReference type="PROSITE" id="PS50850">
    <property type="entry name" value="MFS"/>
    <property type="match status" value="1"/>
</dbReference>
<keyword evidence="4 9" id="KW-0812">Transmembrane</keyword>
<keyword evidence="12" id="KW-1185">Reference proteome</keyword>
<keyword evidence="5 9" id="KW-1133">Transmembrane helix</keyword>
<evidence type="ECO:0000313" key="12">
    <source>
        <dbReference type="Proteomes" id="UP000252139"/>
    </source>
</evidence>
<dbReference type="EMBL" id="PJQL01000942">
    <property type="protein sequence ID" value="RCH91631.1"/>
    <property type="molecule type" value="Genomic_DNA"/>
</dbReference>
<sequence>MRLLLDSQFKIYVICGIVSLGGFMYGYLSDIQHIIRTDPLSLFSFASYDSGILTSILVYPSFDKKYGFYEDSPAGHAIISVPLAASFIASFISGFVADALGRKQFLFVACVIHTLGCIVQVAGQNTASFFAGRILTGLGVGIFAMLVPLYQSEIAKPQNRGRLITMYQIFVTFGFCVAFWTGYGTYHIEGERSWRISLGVQTIPGGLLLFGIYFIPESPRWLIYKDRTEEALKILATLRSRGNENDVDMRMEYTSIVQDVSFDKMAYKHRFLSLLTKGNDNNRKRTMLGIGIHTFTQLSGINAILFYFPHIIESAGISQIYAALLSNGIGGLVNFIATLFVILYIDRWGRRRILITGALGMTVCMVAITIVSAMFEKALTGKHIENNMSFNTIITSKGGSITVTVLLCIFIAIFALSWGPIGWIYPAEIYPQMLRANAMGVTTSCSYLFSLFIALVSPIMFKNISWRTYLFFACMCLLMGIVVHLFYPETRGRSLEEIQLIFSGALIDQRPDAHHPATAAEALIQLEHIKHQQQRERLATQAFDLPVQWTISGPHARNDASSSTSSCKLGSTEEIRSTQGHDSIELSHNVNKSHSTSVM</sequence>
<dbReference type="NCBIfam" id="TIGR00879">
    <property type="entry name" value="SP"/>
    <property type="match status" value="1"/>
</dbReference>
<dbReference type="OrthoDB" id="4142200at2759"/>
<dbReference type="InterPro" id="IPR003663">
    <property type="entry name" value="Sugar/inositol_transpt"/>
</dbReference>
<accession>A0A367JPL6</accession>
<evidence type="ECO:0000256" key="1">
    <source>
        <dbReference type="ARBA" id="ARBA00004141"/>
    </source>
</evidence>
<dbReference type="PROSITE" id="PS00216">
    <property type="entry name" value="SUGAR_TRANSPORT_1"/>
    <property type="match status" value="2"/>
</dbReference>
<evidence type="ECO:0000256" key="8">
    <source>
        <dbReference type="SAM" id="MobiDB-lite"/>
    </source>
</evidence>
<dbReference type="InterPro" id="IPR036259">
    <property type="entry name" value="MFS_trans_sf"/>
</dbReference>
<feature type="region of interest" description="Disordered" evidence="8">
    <location>
        <begin position="554"/>
        <end position="599"/>
    </location>
</feature>
<keyword evidence="3 7" id="KW-0813">Transport</keyword>
<comment type="subcellular location">
    <subcellularLocation>
        <location evidence="1">Membrane</location>
        <topology evidence="1">Multi-pass membrane protein</topology>
    </subcellularLocation>
</comment>
<dbReference type="AlphaFoldDB" id="A0A367JPL6"/>
<evidence type="ECO:0000256" key="2">
    <source>
        <dbReference type="ARBA" id="ARBA00010992"/>
    </source>
</evidence>
<dbReference type="InterPro" id="IPR005828">
    <property type="entry name" value="MFS_sugar_transport-like"/>
</dbReference>
<feature type="transmembrane region" description="Helical" evidence="9">
    <location>
        <begin position="466"/>
        <end position="487"/>
    </location>
</feature>
<dbReference type="Proteomes" id="UP000252139">
    <property type="component" value="Unassembled WGS sequence"/>
</dbReference>
<dbReference type="STRING" id="86630.A0A367JPL6"/>
<dbReference type="PANTHER" id="PTHR48022:SF2">
    <property type="entry name" value="PLASTIDIC GLUCOSE TRANSPORTER 4"/>
    <property type="match status" value="1"/>
</dbReference>
<comment type="caution">
    <text evidence="11">The sequence shown here is derived from an EMBL/GenBank/DDBJ whole genome shotgun (WGS) entry which is preliminary data.</text>
</comment>
<dbReference type="Pfam" id="PF00083">
    <property type="entry name" value="Sugar_tr"/>
    <property type="match status" value="1"/>
</dbReference>
<feature type="transmembrane region" description="Helical" evidence="9">
    <location>
        <begin position="194"/>
        <end position="215"/>
    </location>
</feature>
<evidence type="ECO:0000256" key="9">
    <source>
        <dbReference type="SAM" id="Phobius"/>
    </source>
</evidence>
<dbReference type="InterPro" id="IPR050360">
    <property type="entry name" value="MFS_Sugar_Transporters"/>
</dbReference>
<feature type="compositionally biased region" description="Polar residues" evidence="8">
    <location>
        <begin position="577"/>
        <end position="599"/>
    </location>
</feature>
<feature type="domain" description="Major facilitator superfamily (MFS) profile" evidence="10">
    <location>
        <begin position="14"/>
        <end position="491"/>
    </location>
</feature>
<dbReference type="Gene3D" id="1.20.1250.20">
    <property type="entry name" value="MFS general substrate transporter like domains"/>
    <property type="match status" value="1"/>
</dbReference>
<dbReference type="InterPro" id="IPR005829">
    <property type="entry name" value="Sugar_transporter_CS"/>
</dbReference>
<evidence type="ECO:0000259" key="10">
    <source>
        <dbReference type="PROSITE" id="PS50850"/>
    </source>
</evidence>
<dbReference type="SUPFAM" id="SSF103473">
    <property type="entry name" value="MFS general substrate transporter"/>
    <property type="match status" value="1"/>
</dbReference>
<feature type="transmembrane region" description="Helical" evidence="9">
    <location>
        <begin position="104"/>
        <end position="123"/>
    </location>
</feature>
<feature type="transmembrane region" description="Helical" evidence="9">
    <location>
        <begin position="129"/>
        <end position="151"/>
    </location>
</feature>
<evidence type="ECO:0000256" key="4">
    <source>
        <dbReference type="ARBA" id="ARBA00022692"/>
    </source>
</evidence>
<evidence type="ECO:0000256" key="7">
    <source>
        <dbReference type="RuleBase" id="RU003346"/>
    </source>
</evidence>
<name>A0A367JPL6_RHIAZ</name>
<organism evidence="11 12">
    <name type="scientific">Rhizopus azygosporus</name>
    <name type="common">Rhizopus microsporus var. azygosporus</name>
    <dbReference type="NCBI Taxonomy" id="86630"/>
    <lineage>
        <taxon>Eukaryota</taxon>
        <taxon>Fungi</taxon>
        <taxon>Fungi incertae sedis</taxon>
        <taxon>Mucoromycota</taxon>
        <taxon>Mucoromycotina</taxon>
        <taxon>Mucoromycetes</taxon>
        <taxon>Mucorales</taxon>
        <taxon>Mucorineae</taxon>
        <taxon>Rhizopodaceae</taxon>
        <taxon>Rhizopus</taxon>
    </lineage>
</organism>
<evidence type="ECO:0000313" key="11">
    <source>
        <dbReference type="EMBL" id="RCH91631.1"/>
    </source>
</evidence>
<feature type="transmembrane region" description="Helical" evidence="9">
    <location>
        <begin position="437"/>
        <end position="460"/>
    </location>
</feature>
<feature type="transmembrane region" description="Helical" evidence="9">
    <location>
        <begin position="163"/>
        <end position="182"/>
    </location>
</feature>
<protein>
    <recommendedName>
        <fullName evidence="10">Major facilitator superfamily (MFS) profile domain-containing protein</fullName>
    </recommendedName>
</protein>
<proteinExistence type="inferred from homology"/>
<feature type="transmembrane region" description="Helical" evidence="9">
    <location>
        <begin position="401"/>
        <end position="425"/>
    </location>
</feature>
<dbReference type="InterPro" id="IPR020846">
    <property type="entry name" value="MFS_dom"/>
</dbReference>